<evidence type="ECO:0000313" key="2">
    <source>
        <dbReference type="EMBL" id="GFS75468.1"/>
    </source>
</evidence>
<dbReference type="OrthoDB" id="6717483at2759"/>
<dbReference type="AlphaFoldDB" id="A0A8X6MSG8"/>
<keyword evidence="3" id="KW-1185">Reference proteome</keyword>
<name>A0A8X6MSG8_NEPPI</name>
<accession>A0A8X6MSG8</accession>
<evidence type="ECO:0008006" key="4">
    <source>
        <dbReference type="Google" id="ProtNLM"/>
    </source>
</evidence>
<sequence length="108" mass="12594">MDRWLKSGTTKPKESNDYSSNQLTGNNEIDYGSVSILKEHVKKKVRKTHKCDNEYLKFGFSWTGDENEPIPLCVICFENLTNESMKLSNLKHHLRQTIISTKIKHSYF</sequence>
<proteinExistence type="predicted"/>
<evidence type="ECO:0000256" key="1">
    <source>
        <dbReference type="SAM" id="MobiDB-lite"/>
    </source>
</evidence>
<gene>
    <name evidence="2" type="ORF">NPIL_433941</name>
</gene>
<reference evidence="2" key="1">
    <citation type="submission" date="2020-08" db="EMBL/GenBank/DDBJ databases">
        <title>Multicomponent nature underlies the extraordinary mechanical properties of spider dragline silk.</title>
        <authorList>
            <person name="Kono N."/>
            <person name="Nakamura H."/>
            <person name="Mori M."/>
            <person name="Yoshida Y."/>
            <person name="Ohtoshi R."/>
            <person name="Malay A.D."/>
            <person name="Moran D.A.P."/>
            <person name="Tomita M."/>
            <person name="Numata K."/>
            <person name="Arakawa K."/>
        </authorList>
    </citation>
    <scope>NUCLEOTIDE SEQUENCE</scope>
</reference>
<evidence type="ECO:0000313" key="3">
    <source>
        <dbReference type="Proteomes" id="UP000887013"/>
    </source>
</evidence>
<organism evidence="2 3">
    <name type="scientific">Nephila pilipes</name>
    <name type="common">Giant wood spider</name>
    <name type="synonym">Nephila maculata</name>
    <dbReference type="NCBI Taxonomy" id="299642"/>
    <lineage>
        <taxon>Eukaryota</taxon>
        <taxon>Metazoa</taxon>
        <taxon>Ecdysozoa</taxon>
        <taxon>Arthropoda</taxon>
        <taxon>Chelicerata</taxon>
        <taxon>Arachnida</taxon>
        <taxon>Araneae</taxon>
        <taxon>Araneomorphae</taxon>
        <taxon>Entelegynae</taxon>
        <taxon>Araneoidea</taxon>
        <taxon>Nephilidae</taxon>
        <taxon>Nephila</taxon>
    </lineage>
</organism>
<protein>
    <recommendedName>
        <fullName evidence="4">BED-type domain-containing protein</fullName>
    </recommendedName>
</protein>
<feature type="compositionally biased region" description="Basic and acidic residues" evidence="1">
    <location>
        <begin position="1"/>
        <end position="16"/>
    </location>
</feature>
<feature type="region of interest" description="Disordered" evidence="1">
    <location>
        <begin position="1"/>
        <end position="24"/>
    </location>
</feature>
<dbReference type="Proteomes" id="UP000887013">
    <property type="component" value="Unassembled WGS sequence"/>
</dbReference>
<dbReference type="EMBL" id="BMAW01050462">
    <property type="protein sequence ID" value="GFS75468.1"/>
    <property type="molecule type" value="Genomic_DNA"/>
</dbReference>
<comment type="caution">
    <text evidence="2">The sequence shown here is derived from an EMBL/GenBank/DDBJ whole genome shotgun (WGS) entry which is preliminary data.</text>
</comment>